<feature type="non-terminal residue" evidence="3">
    <location>
        <position position="213"/>
    </location>
</feature>
<proteinExistence type="predicted"/>
<dbReference type="Proteomes" id="UP001159405">
    <property type="component" value="Unassembled WGS sequence"/>
</dbReference>
<comment type="caution">
    <text evidence="3">The sequence shown here is derived from an EMBL/GenBank/DDBJ whole genome shotgun (WGS) entry which is preliminary data.</text>
</comment>
<feature type="region of interest" description="Disordered" evidence="2">
    <location>
        <begin position="1"/>
        <end position="36"/>
    </location>
</feature>
<evidence type="ECO:0000313" key="3">
    <source>
        <dbReference type="EMBL" id="CAH3110910.1"/>
    </source>
</evidence>
<reference evidence="3 4" key="1">
    <citation type="submission" date="2022-05" db="EMBL/GenBank/DDBJ databases">
        <authorList>
            <consortium name="Genoscope - CEA"/>
            <person name="William W."/>
        </authorList>
    </citation>
    <scope>NUCLEOTIDE SEQUENCE [LARGE SCALE GENOMIC DNA]</scope>
</reference>
<dbReference type="EMBL" id="CALNXK010000023">
    <property type="protein sequence ID" value="CAH3110910.1"/>
    <property type="molecule type" value="Genomic_DNA"/>
</dbReference>
<name>A0ABN8NIL5_9CNID</name>
<sequence>MSEKNKGEILTLGEQAGTNQQVKSGKLMEEGSRDCELQSQVEKGQFELTATGESALNQDEHQEELEQNQYEWAEKRGEQHDLGEITTRLTAFKRKGELLRGDNQERVSHLQSRLEIIRQEFLIMREQTNELEIQSERLRWEHKRVIQLQSLLDTNGLELAAMREELIEFHKQEETLREKQQRVTELQSQLKENENEWAVIMEQLNRYQGQKEQ</sequence>
<accession>A0ABN8NIL5</accession>
<protein>
    <submittedName>
        <fullName evidence="3">Uncharacterized protein</fullName>
    </submittedName>
</protein>
<feature type="compositionally biased region" description="Basic and acidic residues" evidence="2">
    <location>
        <begin position="26"/>
        <end position="36"/>
    </location>
</feature>
<organism evidence="3 4">
    <name type="scientific">Porites lobata</name>
    <dbReference type="NCBI Taxonomy" id="104759"/>
    <lineage>
        <taxon>Eukaryota</taxon>
        <taxon>Metazoa</taxon>
        <taxon>Cnidaria</taxon>
        <taxon>Anthozoa</taxon>
        <taxon>Hexacorallia</taxon>
        <taxon>Scleractinia</taxon>
        <taxon>Fungiina</taxon>
        <taxon>Poritidae</taxon>
        <taxon>Porites</taxon>
    </lineage>
</organism>
<evidence type="ECO:0000313" key="4">
    <source>
        <dbReference type="Proteomes" id="UP001159405"/>
    </source>
</evidence>
<evidence type="ECO:0000256" key="2">
    <source>
        <dbReference type="SAM" id="MobiDB-lite"/>
    </source>
</evidence>
<keyword evidence="4" id="KW-1185">Reference proteome</keyword>
<evidence type="ECO:0000256" key="1">
    <source>
        <dbReference type="SAM" id="Coils"/>
    </source>
</evidence>
<feature type="coiled-coil region" evidence="1">
    <location>
        <begin position="159"/>
        <end position="196"/>
    </location>
</feature>
<gene>
    <name evidence="3" type="ORF">PLOB_00019740</name>
</gene>
<keyword evidence="1" id="KW-0175">Coiled coil</keyword>